<accession>A0A0A9D792</accession>
<evidence type="ECO:0000313" key="1">
    <source>
        <dbReference type="EMBL" id="JAD81535.1"/>
    </source>
</evidence>
<reference evidence="1" key="2">
    <citation type="journal article" date="2015" name="Data Brief">
        <title>Shoot transcriptome of the giant reed, Arundo donax.</title>
        <authorList>
            <person name="Barrero R.A."/>
            <person name="Guerrero F.D."/>
            <person name="Moolhuijzen P."/>
            <person name="Goolsby J.A."/>
            <person name="Tidwell J."/>
            <person name="Bellgard S.E."/>
            <person name="Bellgard M.I."/>
        </authorList>
    </citation>
    <scope>NUCLEOTIDE SEQUENCE</scope>
    <source>
        <tissue evidence="1">Shoot tissue taken approximately 20 cm above the soil surface</tissue>
    </source>
</reference>
<name>A0A0A9D792_ARUDO</name>
<dbReference type="AlphaFoldDB" id="A0A0A9D792"/>
<dbReference type="EMBL" id="GBRH01216360">
    <property type="protein sequence ID" value="JAD81535.1"/>
    <property type="molecule type" value="Transcribed_RNA"/>
</dbReference>
<proteinExistence type="predicted"/>
<sequence>MRKQVNLLTKNSIDLDLVQGISMFLSFSTCNHNSIAIDHCVILHFNAFSEDLYWIYCPANSIARLEIQCWRKFSISNREYDHAVLSIQLLKSKFK</sequence>
<reference evidence="1" key="1">
    <citation type="submission" date="2014-09" db="EMBL/GenBank/DDBJ databases">
        <authorList>
            <person name="Magalhaes I.L.F."/>
            <person name="Oliveira U."/>
            <person name="Santos F.R."/>
            <person name="Vidigal T.H.D.A."/>
            <person name="Brescovit A.D."/>
            <person name="Santos A.J."/>
        </authorList>
    </citation>
    <scope>NUCLEOTIDE SEQUENCE</scope>
    <source>
        <tissue evidence="1">Shoot tissue taken approximately 20 cm above the soil surface</tissue>
    </source>
</reference>
<organism evidence="1">
    <name type="scientific">Arundo donax</name>
    <name type="common">Giant reed</name>
    <name type="synonym">Donax arundinaceus</name>
    <dbReference type="NCBI Taxonomy" id="35708"/>
    <lineage>
        <taxon>Eukaryota</taxon>
        <taxon>Viridiplantae</taxon>
        <taxon>Streptophyta</taxon>
        <taxon>Embryophyta</taxon>
        <taxon>Tracheophyta</taxon>
        <taxon>Spermatophyta</taxon>
        <taxon>Magnoliopsida</taxon>
        <taxon>Liliopsida</taxon>
        <taxon>Poales</taxon>
        <taxon>Poaceae</taxon>
        <taxon>PACMAD clade</taxon>
        <taxon>Arundinoideae</taxon>
        <taxon>Arundineae</taxon>
        <taxon>Arundo</taxon>
    </lineage>
</organism>
<protein>
    <submittedName>
        <fullName evidence="1">Uncharacterized protein</fullName>
    </submittedName>
</protein>